<name>A0A0C2G8G1_9BILA</name>
<dbReference type="InterPro" id="IPR005049">
    <property type="entry name" value="STL-like"/>
</dbReference>
<dbReference type="PANTHER" id="PTHR31362:SF0">
    <property type="entry name" value="EXOSTOSIN DOMAIN-CONTAINING PROTEIN-RELATED"/>
    <property type="match status" value="1"/>
</dbReference>
<dbReference type="AlphaFoldDB" id="A0A0C2G8G1"/>
<accession>A0A0C2G8G1</accession>
<keyword evidence="2" id="KW-1185">Reference proteome</keyword>
<dbReference type="PANTHER" id="PTHR31362">
    <property type="entry name" value="GLYCOSYLTRANSFERASE STELLO1-RELATED"/>
    <property type="match status" value="1"/>
</dbReference>
<dbReference type="EMBL" id="KN741552">
    <property type="protein sequence ID" value="KIH53306.1"/>
    <property type="molecule type" value="Genomic_DNA"/>
</dbReference>
<evidence type="ECO:0000313" key="1">
    <source>
        <dbReference type="EMBL" id="KIH53306.1"/>
    </source>
</evidence>
<dbReference type="Proteomes" id="UP000054047">
    <property type="component" value="Unassembled WGS sequence"/>
</dbReference>
<organism evidence="1 2">
    <name type="scientific">Ancylostoma duodenale</name>
    <dbReference type="NCBI Taxonomy" id="51022"/>
    <lineage>
        <taxon>Eukaryota</taxon>
        <taxon>Metazoa</taxon>
        <taxon>Ecdysozoa</taxon>
        <taxon>Nematoda</taxon>
        <taxon>Chromadorea</taxon>
        <taxon>Rhabditida</taxon>
        <taxon>Rhabditina</taxon>
        <taxon>Rhabditomorpha</taxon>
        <taxon>Strongyloidea</taxon>
        <taxon>Ancylostomatidae</taxon>
        <taxon>Ancylostomatinae</taxon>
        <taxon>Ancylostoma</taxon>
    </lineage>
</organism>
<dbReference type="OrthoDB" id="5948173at2759"/>
<reference evidence="1 2" key="1">
    <citation type="submission" date="2013-12" db="EMBL/GenBank/DDBJ databases">
        <title>Draft genome of the parsitic nematode Ancylostoma duodenale.</title>
        <authorList>
            <person name="Mitreva M."/>
        </authorList>
    </citation>
    <scope>NUCLEOTIDE SEQUENCE [LARGE SCALE GENOMIC DNA]</scope>
    <source>
        <strain evidence="1 2">Zhejiang</strain>
    </source>
</reference>
<dbReference type="Pfam" id="PF03385">
    <property type="entry name" value="STELLO"/>
    <property type="match status" value="1"/>
</dbReference>
<proteinExistence type="predicted"/>
<protein>
    <submittedName>
        <fullName evidence="1">Uncharacterized protein</fullName>
    </submittedName>
</protein>
<gene>
    <name evidence="1" type="ORF">ANCDUO_16569</name>
</gene>
<sequence length="161" mass="18682">MPSPSQLGHLHTNNKVLKNLRDSVLIITSNYPWNHTIGLLQRMYQPYFGFTIFCGSWFPDKYSNGYIAAVKSLALFEVTYKDDPTVQAVWRQFKKGLRKKNERRDASDVLIDRDGWSVADLFCDSVVKTFTDKLLTLKFNGSKENNAEWYPELKQKTSSYK</sequence>
<evidence type="ECO:0000313" key="2">
    <source>
        <dbReference type="Proteomes" id="UP000054047"/>
    </source>
</evidence>